<name>A0A0U4WYX5_9MICO</name>
<organism evidence="3 4">
    <name type="scientific">Microcella alkaliphila</name>
    <dbReference type="NCBI Taxonomy" id="279828"/>
    <lineage>
        <taxon>Bacteria</taxon>
        <taxon>Bacillati</taxon>
        <taxon>Actinomycetota</taxon>
        <taxon>Actinomycetes</taxon>
        <taxon>Micrococcales</taxon>
        <taxon>Microbacteriaceae</taxon>
        <taxon>Microcella</taxon>
    </lineage>
</organism>
<evidence type="ECO:0000256" key="1">
    <source>
        <dbReference type="ARBA" id="ARBA00022801"/>
    </source>
</evidence>
<sequence length="200" mass="21285">MTIAPHPDTDPNDRALVVVDPQRGFLDPSWGPRDNPVAERNIARLLEAWRDAGLLVVLVRHDSVVDGSPLAPGTPGNAFHDGVDGPHDLLVTKTVNSAFYGSPNLHDWLQAEGVSAVTICGITTDHCCSTTARMAANLGYAVDFVLDATHCHDRQLPDGTVIPAAEVARAAAASLHGEFATVRSTDEVIAELAEHYPPSD</sequence>
<gene>
    <name evidence="3" type="ORF">MalAC0309_1979</name>
</gene>
<dbReference type="Proteomes" id="UP000218965">
    <property type="component" value="Chromosome"/>
</dbReference>
<dbReference type="InterPro" id="IPR050272">
    <property type="entry name" value="Isochorismatase-like_hydrls"/>
</dbReference>
<dbReference type="EMBL" id="AP017315">
    <property type="protein sequence ID" value="BAU32824.1"/>
    <property type="molecule type" value="Genomic_DNA"/>
</dbReference>
<dbReference type="SUPFAM" id="SSF52499">
    <property type="entry name" value="Isochorismatase-like hydrolases"/>
    <property type="match status" value="1"/>
</dbReference>
<dbReference type="PANTHER" id="PTHR43540">
    <property type="entry name" value="PEROXYUREIDOACRYLATE/UREIDOACRYLATE AMIDOHYDROLASE-RELATED"/>
    <property type="match status" value="1"/>
</dbReference>
<dbReference type="Gene3D" id="3.40.50.850">
    <property type="entry name" value="Isochorismatase-like"/>
    <property type="match status" value="1"/>
</dbReference>
<dbReference type="GO" id="GO:0016787">
    <property type="term" value="F:hydrolase activity"/>
    <property type="evidence" value="ECO:0007669"/>
    <property type="project" value="UniProtKB-KW"/>
</dbReference>
<evidence type="ECO:0000313" key="3">
    <source>
        <dbReference type="EMBL" id="BAU32824.1"/>
    </source>
</evidence>
<reference evidence="4" key="1">
    <citation type="submission" date="2015-12" db="EMBL/GenBank/DDBJ databases">
        <authorList>
            <person name="Shamseldin A."/>
            <person name="Moawad H."/>
            <person name="Abd El-Rahim W.M."/>
            <person name="Sadowsky M.J."/>
        </authorList>
    </citation>
    <scope>NUCLEOTIDE SEQUENCE [LARGE SCALE GENOMIC DNA]</scope>
    <source>
        <strain evidence="4">JAM AC0309</strain>
    </source>
</reference>
<dbReference type="CDD" id="cd01014">
    <property type="entry name" value="nicotinamidase_related"/>
    <property type="match status" value="1"/>
</dbReference>
<dbReference type="RefSeq" id="WP_231923911.1">
    <property type="nucleotide sequence ID" value="NZ_AP017315.1"/>
</dbReference>
<dbReference type="AlphaFoldDB" id="A0A0U4WYX5"/>
<dbReference type="KEGG" id="malk:MalAC0309_1979"/>
<dbReference type="Pfam" id="PF00857">
    <property type="entry name" value="Isochorismatase"/>
    <property type="match status" value="1"/>
</dbReference>
<dbReference type="InterPro" id="IPR036380">
    <property type="entry name" value="Isochorismatase-like_sf"/>
</dbReference>
<dbReference type="InterPro" id="IPR000868">
    <property type="entry name" value="Isochorismatase-like_dom"/>
</dbReference>
<accession>A0A0U4WYX5</accession>
<keyword evidence="1" id="KW-0378">Hydrolase</keyword>
<dbReference type="PANTHER" id="PTHR43540:SF1">
    <property type="entry name" value="ISOCHORISMATASE HYDROLASE"/>
    <property type="match status" value="1"/>
</dbReference>
<proteinExistence type="predicted"/>
<reference evidence="3 4" key="2">
    <citation type="submission" date="2016-01" db="EMBL/GenBank/DDBJ databases">
        <title>Microcella alkaliphila JAM AC0309 whole genome shotgun sequence.</title>
        <authorList>
            <person name="Kurata A."/>
            <person name="Hirose Y."/>
            <person name="Kishimoto N."/>
            <person name="Kobayashi T."/>
        </authorList>
    </citation>
    <scope>NUCLEOTIDE SEQUENCE [LARGE SCALE GENOMIC DNA]</scope>
    <source>
        <strain evidence="3 4">JAM AC0309</strain>
    </source>
</reference>
<evidence type="ECO:0000259" key="2">
    <source>
        <dbReference type="Pfam" id="PF00857"/>
    </source>
</evidence>
<evidence type="ECO:0000313" key="4">
    <source>
        <dbReference type="Proteomes" id="UP000218965"/>
    </source>
</evidence>
<feature type="domain" description="Isochorismatase-like" evidence="2">
    <location>
        <begin position="15"/>
        <end position="152"/>
    </location>
</feature>
<protein>
    <submittedName>
        <fullName evidence="3">Isochorismatase family protein</fullName>
    </submittedName>
</protein>